<dbReference type="Proteomes" id="UP000271175">
    <property type="component" value="Unassembled WGS sequence"/>
</dbReference>
<dbReference type="AlphaFoldDB" id="A0A3L5HAB4"/>
<protein>
    <submittedName>
        <fullName evidence="1">Uncharacterized protein</fullName>
    </submittedName>
</protein>
<gene>
    <name evidence="1" type="ORF">D9E49_26185</name>
</gene>
<sequence length="81" mass="9324">MYHIFRHLIVTSFPKERPSQKVRERSLYLILSEIAPVTTCLSPFTFVNVNEKTRSMMRNFISLMKFGSNHISGVACIFAGK</sequence>
<reference evidence="1 2" key="1">
    <citation type="submission" date="2018-10" db="EMBL/GenBank/DDBJ databases">
        <authorList>
            <consortium name="NARMS: The National Antimicrobial Resistance Monitoring System"/>
        </authorList>
    </citation>
    <scope>NUCLEOTIDE SEQUENCE [LARGE SCALE GENOMIC DNA]</scope>
    <source>
        <strain evidence="1 2">CVM N17EC0276</strain>
    </source>
</reference>
<dbReference type="EMBL" id="ROAL01000047">
    <property type="protein sequence ID" value="MIB63820.1"/>
    <property type="molecule type" value="Genomic_DNA"/>
</dbReference>
<accession>A0A3L5HAB4</accession>
<evidence type="ECO:0000313" key="2">
    <source>
        <dbReference type="Proteomes" id="UP000271175"/>
    </source>
</evidence>
<organism evidence="1 2">
    <name type="scientific">Escherichia coli</name>
    <dbReference type="NCBI Taxonomy" id="562"/>
    <lineage>
        <taxon>Bacteria</taxon>
        <taxon>Pseudomonadati</taxon>
        <taxon>Pseudomonadota</taxon>
        <taxon>Gammaproteobacteria</taxon>
        <taxon>Enterobacterales</taxon>
        <taxon>Enterobacteriaceae</taxon>
        <taxon>Escherichia</taxon>
    </lineage>
</organism>
<name>A0A3L5HAB4_ECOLX</name>
<evidence type="ECO:0000313" key="1">
    <source>
        <dbReference type="EMBL" id="MIB63820.1"/>
    </source>
</evidence>
<proteinExistence type="predicted"/>
<comment type="caution">
    <text evidence="1">The sequence shown here is derived from an EMBL/GenBank/DDBJ whole genome shotgun (WGS) entry which is preliminary data.</text>
</comment>